<sequence>MEYFQSISDLIDGLKNLKQEAWIHTDIGIWLSNPLKADFYYLPWDYVQSLDDDEVFADDDGLELPIVLKDKNLMEWMLVNVLAHIANSINWKNEGVKEFIDQVNYYREFDTFKR</sequence>
<dbReference type="RefSeq" id="WP_161098241.1">
    <property type="nucleotide sequence ID" value="NZ_WWCW01000070.1"/>
</dbReference>
<gene>
    <name evidence="1" type="ORF">GTP91_19240</name>
</gene>
<comment type="caution">
    <text evidence="1">The sequence shown here is derived from an EMBL/GenBank/DDBJ whole genome shotgun (WGS) entry which is preliminary data.</text>
</comment>
<reference evidence="1 2" key="1">
    <citation type="submission" date="2020-01" db="EMBL/GenBank/DDBJ databases">
        <title>Novel species isolated from a subtropical stream in China.</title>
        <authorList>
            <person name="Lu H."/>
        </authorList>
    </citation>
    <scope>NUCLEOTIDE SEQUENCE [LARGE SCALE GENOMIC DNA]</scope>
    <source>
        <strain evidence="1 2">FT82W</strain>
    </source>
</reference>
<organism evidence="1 2">
    <name type="scientific">Duganella vulcania</name>
    <dbReference type="NCBI Taxonomy" id="2692166"/>
    <lineage>
        <taxon>Bacteria</taxon>
        <taxon>Pseudomonadati</taxon>
        <taxon>Pseudomonadota</taxon>
        <taxon>Betaproteobacteria</taxon>
        <taxon>Burkholderiales</taxon>
        <taxon>Oxalobacteraceae</taxon>
        <taxon>Telluria group</taxon>
        <taxon>Duganella</taxon>
    </lineage>
</organism>
<evidence type="ECO:0000313" key="2">
    <source>
        <dbReference type="Proteomes" id="UP000470302"/>
    </source>
</evidence>
<name>A0A845G963_9BURK</name>
<dbReference type="EMBL" id="WWCW01000070">
    <property type="protein sequence ID" value="MYM89298.1"/>
    <property type="molecule type" value="Genomic_DNA"/>
</dbReference>
<proteinExistence type="predicted"/>
<dbReference type="Proteomes" id="UP000470302">
    <property type="component" value="Unassembled WGS sequence"/>
</dbReference>
<protein>
    <submittedName>
        <fullName evidence="1">Uncharacterized protein</fullName>
    </submittedName>
</protein>
<dbReference type="AlphaFoldDB" id="A0A845G963"/>
<accession>A0A845G963</accession>
<evidence type="ECO:0000313" key="1">
    <source>
        <dbReference type="EMBL" id="MYM89298.1"/>
    </source>
</evidence>